<dbReference type="AlphaFoldDB" id="A0AAN7W818"/>
<evidence type="ECO:0000256" key="5">
    <source>
        <dbReference type="SAM" id="MobiDB-lite"/>
    </source>
</evidence>
<dbReference type="Pfam" id="PF00076">
    <property type="entry name" value="RRM_1"/>
    <property type="match status" value="1"/>
</dbReference>
<dbReference type="GO" id="GO:0003729">
    <property type="term" value="F:mRNA binding"/>
    <property type="evidence" value="ECO:0007669"/>
    <property type="project" value="TreeGrafter"/>
</dbReference>
<dbReference type="EMBL" id="JAVRQU010000007">
    <property type="protein sequence ID" value="KAK5700763.1"/>
    <property type="molecule type" value="Genomic_DNA"/>
</dbReference>
<evidence type="ECO:0000256" key="4">
    <source>
        <dbReference type="PROSITE-ProRule" id="PRU00332"/>
    </source>
</evidence>
<gene>
    <name evidence="8" type="ORF">LTR97_005280</name>
</gene>
<dbReference type="PRINTS" id="PR00302">
    <property type="entry name" value="LUPUSLA"/>
</dbReference>
<dbReference type="SMART" id="SM00360">
    <property type="entry name" value="RRM"/>
    <property type="match status" value="1"/>
</dbReference>
<dbReference type="InterPro" id="IPR000504">
    <property type="entry name" value="RRM_dom"/>
</dbReference>
<feature type="compositionally biased region" description="Gly residues" evidence="5">
    <location>
        <begin position="453"/>
        <end position="464"/>
    </location>
</feature>
<dbReference type="GO" id="GO:0006396">
    <property type="term" value="P:RNA processing"/>
    <property type="evidence" value="ECO:0007669"/>
    <property type="project" value="InterPro"/>
</dbReference>
<dbReference type="Gene3D" id="3.30.70.330">
    <property type="match status" value="1"/>
</dbReference>
<evidence type="ECO:0008006" key="10">
    <source>
        <dbReference type="Google" id="ProtNLM"/>
    </source>
</evidence>
<evidence type="ECO:0000313" key="9">
    <source>
        <dbReference type="Proteomes" id="UP001310594"/>
    </source>
</evidence>
<evidence type="ECO:0000259" key="6">
    <source>
        <dbReference type="PROSITE" id="PS50102"/>
    </source>
</evidence>
<feature type="region of interest" description="Disordered" evidence="5">
    <location>
        <begin position="1"/>
        <end position="148"/>
    </location>
</feature>
<dbReference type="CDD" id="cd12291">
    <property type="entry name" value="RRM1_La"/>
    <property type="match status" value="1"/>
</dbReference>
<accession>A0AAN7W818</accession>
<feature type="compositionally biased region" description="Basic and acidic residues" evidence="5">
    <location>
        <begin position="507"/>
        <end position="517"/>
    </location>
</feature>
<dbReference type="InterPro" id="IPR036390">
    <property type="entry name" value="WH_DNA-bd_sf"/>
</dbReference>
<evidence type="ECO:0000256" key="3">
    <source>
        <dbReference type="ARBA" id="ARBA00023242"/>
    </source>
</evidence>
<dbReference type="SUPFAM" id="SSF46785">
    <property type="entry name" value="Winged helix' DNA-binding domain"/>
    <property type="match status" value="1"/>
</dbReference>
<evidence type="ECO:0000256" key="1">
    <source>
        <dbReference type="ARBA" id="ARBA00004123"/>
    </source>
</evidence>
<feature type="domain" description="HTH La-type RNA-binding" evidence="7">
    <location>
        <begin position="137"/>
        <end position="229"/>
    </location>
</feature>
<dbReference type="SUPFAM" id="SSF54928">
    <property type="entry name" value="RNA-binding domain, RBD"/>
    <property type="match status" value="1"/>
</dbReference>
<feature type="compositionally biased region" description="Basic and acidic residues" evidence="5">
    <location>
        <begin position="315"/>
        <end position="367"/>
    </location>
</feature>
<dbReference type="GO" id="GO:1990904">
    <property type="term" value="C:ribonucleoprotein complex"/>
    <property type="evidence" value="ECO:0007669"/>
    <property type="project" value="InterPro"/>
</dbReference>
<dbReference type="SMART" id="SM00715">
    <property type="entry name" value="LA"/>
    <property type="match status" value="1"/>
</dbReference>
<feature type="compositionally biased region" description="Basic and acidic residues" evidence="5">
    <location>
        <begin position="410"/>
        <end position="437"/>
    </location>
</feature>
<dbReference type="InterPro" id="IPR035979">
    <property type="entry name" value="RBD_domain_sf"/>
</dbReference>
<evidence type="ECO:0000256" key="2">
    <source>
        <dbReference type="ARBA" id="ARBA00022884"/>
    </source>
</evidence>
<comment type="caution">
    <text evidence="8">The sequence shown here is derived from an EMBL/GenBank/DDBJ whole genome shotgun (WGS) entry which is preliminary data.</text>
</comment>
<dbReference type="PANTHER" id="PTHR22792:SF140">
    <property type="entry name" value="ACHILLES, ISOFORM A"/>
    <property type="match status" value="1"/>
</dbReference>
<dbReference type="InterPro" id="IPR006630">
    <property type="entry name" value="La_HTH"/>
</dbReference>
<dbReference type="InterPro" id="IPR012677">
    <property type="entry name" value="Nucleotide-bd_a/b_plait_sf"/>
</dbReference>
<name>A0AAN7W818_9PEZI</name>
<dbReference type="PANTHER" id="PTHR22792">
    <property type="entry name" value="LUPUS LA PROTEIN-RELATED"/>
    <property type="match status" value="1"/>
</dbReference>
<dbReference type="GO" id="GO:0005634">
    <property type="term" value="C:nucleus"/>
    <property type="evidence" value="ECO:0007669"/>
    <property type="project" value="UniProtKB-SubCell"/>
</dbReference>
<feature type="compositionally biased region" description="Basic and acidic residues" evidence="5">
    <location>
        <begin position="33"/>
        <end position="84"/>
    </location>
</feature>
<evidence type="ECO:0000313" key="8">
    <source>
        <dbReference type="EMBL" id="KAK5700763.1"/>
    </source>
</evidence>
<feature type="domain" description="RRM" evidence="6">
    <location>
        <begin position="244"/>
        <end position="344"/>
    </location>
</feature>
<feature type="compositionally biased region" description="Polar residues" evidence="5">
    <location>
        <begin position="21"/>
        <end position="30"/>
    </location>
</feature>
<dbReference type="InterPro" id="IPR045180">
    <property type="entry name" value="La_dom_prot"/>
</dbReference>
<feature type="region of interest" description="Disordered" evidence="5">
    <location>
        <begin position="308"/>
        <end position="533"/>
    </location>
</feature>
<feature type="compositionally biased region" description="Basic and acidic residues" evidence="5">
    <location>
        <begin position="465"/>
        <end position="494"/>
    </location>
</feature>
<dbReference type="InterPro" id="IPR036388">
    <property type="entry name" value="WH-like_DNA-bd_sf"/>
</dbReference>
<evidence type="ECO:0000259" key="7">
    <source>
        <dbReference type="PROSITE" id="PS50961"/>
    </source>
</evidence>
<proteinExistence type="predicted"/>
<reference evidence="8" key="1">
    <citation type="submission" date="2023-08" db="EMBL/GenBank/DDBJ databases">
        <title>Black Yeasts Isolated from many extreme environments.</title>
        <authorList>
            <person name="Coleine C."/>
            <person name="Stajich J.E."/>
            <person name="Selbmann L."/>
        </authorList>
    </citation>
    <scope>NUCLEOTIDE SEQUENCE</scope>
    <source>
        <strain evidence="8">CCFEE 5810</strain>
    </source>
</reference>
<protein>
    <recommendedName>
        <fullName evidence="10">HTH La-type RNA-binding domain-containing protein</fullName>
    </recommendedName>
</protein>
<sequence>MAETAEDTIKAVDVPDVEVNDATTEETTTLPEKAVEAEPAAKDETTKTDDVKETAKDEAPTSDIATKDSSDDKKDVDPSTKSEDNPDSPTRKRKSPPISVSAHDRYSKSHRGRGGRGGRGDFAGYGNNSRVKTKFEDQPESSDPEEIRRQVEFYFSDSNLPIDAYLLSETGGSQNRPVPLKVIHSFKRMRHFQPYAKVREALEGSEFLVLSEKDELTRKKALDGKFGDDPQHNRTLLHSNSMARSIYAKGFGREGETTALDIEAFFAPYGPLNAVRLRRHEDGEFKGSVFVEFDSEDGARQFLDLDPKPTWTVTAKKEDKKDGEADAEADGKDGKDGDAEAKEPETVEKELEIMSKQEYVDMKHEGIMEGTVKPRSQSDRPQYHRGGRGRGGGGNRDHRDRDGGGGGSREWVDKDDWKGRKERDSRDDRGRGGDRGGRGRGRGGRGRGDRGGRGNSRGRGGGGRRSPDFRDRRDEERDGGKGSRRGEEGDRGAAEGDSATKSNGDAGESRKRARENDDGGETQAGEESEVAGGALAAEAEFRAKVADGRKRAVEIAGGMVGGKGKKMVESGGGVEVDSVMMEAGREQGKVGGEVVEKVVKGEGEGEAVQ</sequence>
<dbReference type="Gene3D" id="1.10.10.10">
    <property type="entry name" value="Winged helix-like DNA-binding domain superfamily/Winged helix DNA-binding domain"/>
    <property type="match status" value="1"/>
</dbReference>
<dbReference type="PROSITE" id="PS50961">
    <property type="entry name" value="HTH_LA"/>
    <property type="match status" value="1"/>
</dbReference>
<dbReference type="Pfam" id="PF05383">
    <property type="entry name" value="La"/>
    <property type="match status" value="1"/>
</dbReference>
<dbReference type="Proteomes" id="UP001310594">
    <property type="component" value="Unassembled WGS sequence"/>
</dbReference>
<dbReference type="PROSITE" id="PS50102">
    <property type="entry name" value="RRM"/>
    <property type="match status" value="1"/>
</dbReference>
<organism evidence="8 9">
    <name type="scientific">Elasticomyces elasticus</name>
    <dbReference type="NCBI Taxonomy" id="574655"/>
    <lineage>
        <taxon>Eukaryota</taxon>
        <taxon>Fungi</taxon>
        <taxon>Dikarya</taxon>
        <taxon>Ascomycota</taxon>
        <taxon>Pezizomycotina</taxon>
        <taxon>Dothideomycetes</taxon>
        <taxon>Dothideomycetidae</taxon>
        <taxon>Mycosphaerellales</taxon>
        <taxon>Teratosphaeriaceae</taxon>
        <taxon>Elasticomyces</taxon>
    </lineage>
</organism>
<keyword evidence="3" id="KW-0539">Nucleus</keyword>
<feature type="compositionally biased region" description="Acidic residues" evidence="5">
    <location>
        <begin position="518"/>
        <end position="529"/>
    </location>
</feature>
<dbReference type="InterPro" id="IPR002344">
    <property type="entry name" value="Lupus_La"/>
</dbReference>
<keyword evidence="2 4" id="KW-0694">RNA-binding</keyword>
<comment type="subcellular location">
    <subcellularLocation>
        <location evidence="1">Nucleus</location>
    </subcellularLocation>
</comment>